<keyword evidence="2" id="KW-1185">Reference proteome</keyword>
<name>A0A0N4ZLY9_PARTI</name>
<accession>A0A0N4ZLY9</accession>
<dbReference type="Proteomes" id="UP000038045">
    <property type="component" value="Unplaced"/>
</dbReference>
<feature type="signal peptide" evidence="1">
    <location>
        <begin position="1"/>
        <end position="22"/>
    </location>
</feature>
<organism evidence="2 3">
    <name type="scientific">Parastrongyloides trichosuri</name>
    <name type="common">Possum-specific nematode worm</name>
    <dbReference type="NCBI Taxonomy" id="131310"/>
    <lineage>
        <taxon>Eukaryota</taxon>
        <taxon>Metazoa</taxon>
        <taxon>Ecdysozoa</taxon>
        <taxon>Nematoda</taxon>
        <taxon>Chromadorea</taxon>
        <taxon>Rhabditida</taxon>
        <taxon>Tylenchina</taxon>
        <taxon>Panagrolaimomorpha</taxon>
        <taxon>Strongyloidoidea</taxon>
        <taxon>Strongyloididae</taxon>
        <taxon>Parastrongyloides</taxon>
    </lineage>
</organism>
<sequence length="141" mass="15859">MNLNLITIFLIIFLLKNQLTEEKYCAALVSIDMNVTLECGGRSDCANKVELGLIYNRNDQREWQTKTPTNNNVYFKGDYATSMFSSFSVTVTAKRPCEQSSFAGSDCNLIYPVNVNDTCLACTLNAPKCNITINMRSRDDE</sequence>
<reference evidence="3" key="1">
    <citation type="submission" date="2017-02" db="UniProtKB">
        <authorList>
            <consortium name="WormBaseParasite"/>
        </authorList>
    </citation>
    <scope>IDENTIFICATION</scope>
</reference>
<evidence type="ECO:0000313" key="3">
    <source>
        <dbReference type="WBParaSite" id="PTRK_0000952700.1"/>
    </source>
</evidence>
<proteinExistence type="predicted"/>
<dbReference type="AlphaFoldDB" id="A0A0N4ZLY9"/>
<keyword evidence="1" id="KW-0732">Signal</keyword>
<dbReference type="WBParaSite" id="PTRK_0000952700.1">
    <property type="protein sequence ID" value="PTRK_0000952700.1"/>
    <property type="gene ID" value="PTRK_0000952700"/>
</dbReference>
<evidence type="ECO:0000313" key="2">
    <source>
        <dbReference type="Proteomes" id="UP000038045"/>
    </source>
</evidence>
<feature type="chain" id="PRO_5005891960" evidence="1">
    <location>
        <begin position="23"/>
        <end position="141"/>
    </location>
</feature>
<evidence type="ECO:0000256" key="1">
    <source>
        <dbReference type="SAM" id="SignalP"/>
    </source>
</evidence>
<protein>
    <submittedName>
        <fullName evidence="3">Uncharacterized protein</fullName>
    </submittedName>
</protein>